<dbReference type="Proteomes" id="UP000829196">
    <property type="component" value="Unassembled WGS sequence"/>
</dbReference>
<organism evidence="2 3">
    <name type="scientific">Dendrobium nobile</name>
    <name type="common">Orchid</name>
    <dbReference type="NCBI Taxonomy" id="94219"/>
    <lineage>
        <taxon>Eukaryota</taxon>
        <taxon>Viridiplantae</taxon>
        <taxon>Streptophyta</taxon>
        <taxon>Embryophyta</taxon>
        <taxon>Tracheophyta</taxon>
        <taxon>Spermatophyta</taxon>
        <taxon>Magnoliopsida</taxon>
        <taxon>Liliopsida</taxon>
        <taxon>Asparagales</taxon>
        <taxon>Orchidaceae</taxon>
        <taxon>Epidendroideae</taxon>
        <taxon>Malaxideae</taxon>
        <taxon>Dendrobiinae</taxon>
        <taxon>Dendrobium</taxon>
    </lineage>
</organism>
<evidence type="ECO:0000313" key="2">
    <source>
        <dbReference type="EMBL" id="KAI0504643.1"/>
    </source>
</evidence>
<name>A0A8T3B7Q0_DENNO</name>
<protein>
    <submittedName>
        <fullName evidence="2">Uncharacterized protein</fullName>
    </submittedName>
</protein>
<gene>
    <name evidence="2" type="ORF">KFK09_015595</name>
</gene>
<reference evidence="2" key="1">
    <citation type="journal article" date="2022" name="Front. Genet.">
        <title>Chromosome-Scale Assembly of the Dendrobium nobile Genome Provides Insights Into the Molecular Mechanism of the Biosynthesis of the Medicinal Active Ingredient of Dendrobium.</title>
        <authorList>
            <person name="Xu Q."/>
            <person name="Niu S.-C."/>
            <person name="Li K.-L."/>
            <person name="Zheng P.-J."/>
            <person name="Zhang X.-J."/>
            <person name="Jia Y."/>
            <person name="Liu Y."/>
            <person name="Niu Y.-X."/>
            <person name="Yu L.-H."/>
            <person name="Chen D.-F."/>
            <person name="Zhang G.-Q."/>
        </authorList>
    </citation>
    <scope>NUCLEOTIDE SEQUENCE</scope>
    <source>
        <tissue evidence="2">Leaf</tissue>
    </source>
</reference>
<dbReference type="AlphaFoldDB" id="A0A8T3B7Q0"/>
<keyword evidence="1" id="KW-1133">Transmembrane helix</keyword>
<dbReference type="EMBL" id="JAGYWB010000011">
    <property type="protein sequence ID" value="KAI0504643.1"/>
    <property type="molecule type" value="Genomic_DNA"/>
</dbReference>
<accession>A0A8T3B7Q0</accession>
<keyword evidence="3" id="KW-1185">Reference proteome</keyword>
<keyword evidence="1" id="KW-0812">Transmembrane</keyword>
<evidence type="ECO:0000313" key="3">
    <source>
        <dbReference type="Proteomes" id="UP000829196"/>
    </source>
</evidence>
<feature type="transmembrane region" description="Helical" evidence="1">
    <location>
        <begin position="12"/>
        <end position="32"/>
    </location>
</feature>
<keyword evidence="1" id="KW-0472">Membrane</keyword>
<sequence>MVDANYVGAKRFPVWMMKILITVIDVLLAFFLQSRFVVTVQDHFFYGKWL</sequence>
<proteinExistence type="predicted"/>
<evidence type="ECO:0000256" key="1">
    <source>
        <dbReference type="SAM" id="Phobius"/>
    </source>
</evidence>
<comment type="caution">
    <text evidence="2">The sequence shown here is derived from an EMBL/GenBank/DDBJ whole genome shotgun (WGS) entry which is preliminary data.</text>
</comment>